<dbReference type="NCBIfam" id="TIGR01733">
    <property type="entry name" value="AA-adenyl-dom"/>
    <property type="match status" value="1"/>
</dbReference>
<dbReference type="SUPFAM" id="SSF47336">
    <property type="entry name" value="ACP-like"/>
    <property type="match status" value="1"/>
</dbReference>
<dbReference type="Proteomes" id="UP000192936">
    <property type="component" value="Unassembled WGS sequence"/>
</dbReference>
<dbReference type="GO" id="GO:0044550">
    <property type="term" value="P:secondary metabolite biosynthetic process"/>
    <property type="evidence" value="ECO:0007669"/>
    <property type="project" value="TreeGrafter"/>
</dbReference>
<dbReference type="GO" id="GO:0031177">
    <property type="term" value="F:phosphopantetheine binding"/>
    <property type="evidence" value="ECO:0007669"/>
    <property type="project" value="InterPro"/>
</dbReference>
<dbReference type="PROSITE" id="PS50075">
    <property type="entry name" value="CARRIER"/>
    <property type="match status" value="1"/>
</dbReference>
<dbReference type="InterPro" id="IPR036736">
    <property type="entry name" value="ACP-like_sf"/>
</dbReference>
<feature type="domain" description="Carrier" evidence="4">
    <location>
        <begin position="897"/>
        <end position="972"/>
    </location>
</feature>
<evidence type="ECO:0000259" key="4">
    <source>
        <dbReference type="PROSITE" id="PS50075"/>
    </source>
</evidence>
<evidence type="ECO:0000256" key="2">
    <source>
        <dbReference type="ARBA" id="ARBA00022450"/>
    </source>
</evidence>
<evidence type="ECO:0000313" key="6">
    <source>
        <dbReference type="Proteomes" id="UP000192936"/>
    </source>
</evidence>
<gene>
    <name evidence="5" type="ORF">SAMN02982917_6584</name>
</gene>
<dbReference type="OrthoDB" id="9770470at2"/>
<dbReference type="Pfam" id="PF00550">
    <property type="entry name" value="PP-binding"/>
    <property type="match status" value="1"/>
</dbReference>
<dbReference type="InterPro" id="IPR006162">
    <property type="entry name" value="Ppantetheine_attach_site"/>
</dbReference>
<dbReference type="GO" id="GO:0003824">
    <property type="term" value="F:catalytic activity"/>
    <property type="evidence" value="ECO:0007669"/>
    <property type="project" value="InterPro"/>
</dbReference>
<dbReference type="InterPro" id="IPR025110">
    <property type="entry name" value="AMP-bd_C"/>
</dbReference>
<dbReference type="InterPro" id="IPR009081">
    <property type="entry name" value="PP-bd_ACP"/>
</dbReference>
<accession>A0A1X7HLW0</accession>
<keyword evidence="3" id="KW-0597">Phosphoprotein</keyword>
<dbReference type="Pfam" id="PF00668">
    <property type="entry name" value="Condensation"/>
    <property type="match status" value="1"/>
</dbReference>
<dbReference type="SUPFAM" id="SSF52777">
    <property type="entry name" value="CoA-dependent acyltransferases"/>
    <property type="match status" value="2"/>
</dbReference>
<comment type="cofactor">
    <cofactor evidence="1">
        <name>pantetheine 4'-phosphate</name>
        <dbReference type="ChEBI" id="CHEBI:47942"/>
    </cofactor>
</comment>
<protein>
    <submittedName>
        <fullName evidence="5">Amino acid adenylation domain-containing protein</fullName>
    </submittedName>
</protein>
<dbReference type="Pfam" id="PF00501">
    <property type="entry name" value="AMP-binding"/>
    <property type="match status" value="1"/>
</dbReference>
<dbReference type="Gene3D" id="3.40.50.12780">
    <property type="entry name" value="N-terminal domain of ligase-like"/>
    <property type="match status" value="1"/>
</dbReference>
<dbReference type="InterPro" id="IPR001242">
    <property type="entry name" value="Condensation_dom"/>
</dbReference>
<dbReference type="EMBL" id="FXAK01000009">
    <property type="protein sequence ID" value="SMF89021.1"/>
    <property type="molecule type" value="Genomic_DNA"/>
</dbReference>
<name>A0A1X7HLW0_9PROT</name>
<dbReference type="STRING" id="286727.SAMN02982917_6584"/>
<dbReference type="InterPro" id="IPR000873">
    <property type="entry name" value="AMP-dep_synth/lig_dom"/>
</dbReference>
<dbReference type="InterPro" id="IPR020845">
    <property type="entry name" value="AMP-binding_CS"/>
</dbReference>
<evidence type="ECO:0000313" key="5">
    <source>
        <dbReference type="EMBL" id="SMF89021.1"/>
    </source>
</evidence>
<dbReference type="SMART" id="SM00823">
    <property type="entry name" value="PKS_PP"/>
    <property type="match status" value="1"/>
</dbReference>
<dbReference type="Gene3D" id="3.30.559.10">
    <property type="entry name" value="Chloramphenicol acetyltransferase-like domain"/>
    <property type="match status" value="1"/>
</dbReference>
<dbReference type="InterPro" id="IPR020806">
    <property type="entry name" value="PKS_PP-bd"/>
</dbReference>
<organism evidence="5 6">
    <name type="scientific">Azospirillum oryzae</name>
    <dbReference type="NCBI Taxonomy" id="286727"/>
    <lineage>
        <taxon>Bacteria</taxon>
        <taxon>Pseudomonadati</taxon>
        <taxon>Pseudomonadota</taxon>
        <taxon>Alphaproteobacteria</taxon>
        <taxon>Rhodospirillales</taxon>
        <taxon>Azospirillaceae</taxon>
        <taxon>Azospirillum</taxon>
    </lineage>
</organism>
<dbReference type="PANTHER" id="PTHR45527:SF1">
    <property type="entry name" value="FATTY ACID SYNTHASE"/>
    <property type="match status" value="1"/>
</dbReference>
<dbReference type="GO" id="GO:0005737">
    <property type="term" value="C:cytoplasm"/>
    <property type="evidence" value="ECO:0007669"/>
    <property type="project" value="TreeGrafter"/>
</dbReference>
<dbReference type="PROSITE" id="PS00012">
    <property type="entry name" value="PHOSPHOPANTETHEINE"/>
    <property type="match status" value="1"/>
</dbReference>
<evidence type="ECO:0000256" key="1">
    <source>
        <dbReference type="ARBA" id="ARBA00001957"/>
    </source>
</evidence>
<dbReference type="AlphaFoldDB" id="A0A1X7HLW0"/>
<dbReference type="SUPFAM" id="SSF56801">
    <property type="entry name" value="Acetyl-CoA synthetase-like"/>
    <property type="match status" value="1"/>
</dbReference>
<dbReference type="GO" id="GO:0043041">
    <property type="term" value="P:amino acid activation for nonribosomal peptide biosynthetic process"/>
    <property type="evidence" value="ECO:0007669"/>
    <property type="project" value="TreeGrafter"/>
</dbReference>
<proteinExistence type="predicted"/>
<dbReference type="InterPro" id="IPR029058">
    <property type="entry name" value="AB_hydrolase_fold"/>
</dbReference>
<dbReference type="Gene3D" id="3.40.50.1820">
    <property type="entry name" value="alpha/beta hydrolase"/>
    <property type="match status" value="1"/>
</dbReference>
<dbReference type="RefSeq" id="WP_085091416.1">
    <property type="nucleotide sequence ID" value="NZ_FXAK01000009.1"/>
</dbReference>
<dbReference type="InterPro" id="IPR023213">
    <property type="entry name" value="CAT-like_dom_sf"/>
</dbReference>
<dbReference type="InterPro" id="IPR010071">
    <property type="entry name" value="AA_adenyl_dom"/>
</dbReference>
<keyword evidence="2" id="KW-0596">Phosphopantetheine</keyword>
<sequence>MDESTALTPRQRDILDAIANGAPDGSPLELVIDLDGPLDPDRLRRAVEEAAATFDALRTALLPVPGFRIPRQVVNAEASVAWTETDAGTAMPLAPAAGRVFRAQLSRQGTENAALTLAVSPLVCDRGGLTRLVAAIADLYAGRTPATGIGLARFTAWREELDASDDAAHGRAYWAGLGPETLTDPRLPSPAAVKPGAATAIRSIPPQTAAGLGSLGQPVDAALQAAWWLLIARITGEEAFRSLWINDPRRDYDMLADGIGAFEDTLPLALRLPKDETVDGLLARVASMMDAHRDAQEQRPDGVLSPSAVTFVLTDALETITTGSLRWTPRSWPAPRPAGALTLEVAMAGGVPVGIALHADPARIASAAVEALADQYLAALAALPGHRTGRVADLPLLAERDLRCHAALTGPALSAAPTIPALLSGLATSRPDAPALQDGTRRWSYRELDELVGRLARHLHRDGVGPGQRVALTLPRSAELVIALHAVMRAGGAYVPVDPDWPKARQAAVIAAAAPCRVLDADDLTALLAQPAPDAALPVATPRDAAYVLFTSGSTGTPKGVVIEHGQLASYVAAAGAALDLEACRRFALTSTVAADLGNTTLFGVLAAGGCLVVADETTMTDGAGFARFVADEAVDCVKIVPSHLAALIDTPAPVLPRTLILGGEPTGRPLLEAIRAAAPRCRVFNHYGPTETTVGVMVHALPPDGPLPDQLPLDRVLAGSRVLLLDPAGRPVPIGAVGELVIGGAQVARGYLGRPEDPAFRADPERDGGRLYRTGDLARLLPEGGLQLVGRADDQIKIRGFRIEPAEIEAAILALPGVAQAAVKVWGEGRLVGYAVPSAGAALDPAALREELRRRLPDAMVPAELQPLDRLPRLGNGKIDRAALPETARSTAGADEAAAPLETFIAGLFAGLLERDRVGLAENLFDLGGHSLLVIKLVSRLRKRLGVEVPPGIVFDHPTPAGLARALRAEETEPGQLDRAAA</sequence>
<dbReference type="PANTHER" id="PTHR45527">
    <property type="entry name" value="NONRIBOSOMAL PEPTIDE SYNTHETASE"/>
    <property type="match status" value="1"/>
</dbReference>
<reference evidence="5 6" key="1">
    <citation type="submission" date="2017-04" db="EMBL/GenBank/DDBJ databases">
        <authorList>
            <person name="Afonso C.L."/>
            <person name="Miller P.J."/>
            <person name="Scott M.A."/>
            <person name="Spackman E."/>
            <person name="Goraichik I."/>
            <person name="Dimitrov K.M."/>
            <person name="Suarez D.L."/>
            <person name="Swayne D.E."/>
        </authorList>
    </citation>
    <scope>NUCLEOTIDE SEQUENCE [LARGE SCALE GENOMIC DNA]</scope>
    <source>
        <strain evidence="5 6">A2P</strain>
    </source>
</reference>
<dbReference type="InterPro" id="IPR042099">
    <property type="entry name" value="ANL_N_sf"/>
</dbReference>
<evidence type="ECO:0000256" key="3">
    <source>
        <dbReference type="ARBA" id="ARBA00022553"/>
    </source>
</evidence>
<dbReference type="Gene3D" id="3.30.559.30">
    <property type="entry name" value="Nonribosomal peptide synthetase, condensation domain"/>
    <property type="match status" value="1"/>
</dbReference>
<dbReference type="InterPro" id="IPR045851">
    <property type="entry name" value="AMP-bd_C_sf"/>
</dbReference>
<dbReference type="Gene3D" id="3.30.300.30">
    <property type="match status" value="1"/>
</dbReference>
<dbReference type="Pfam" id="PF13193">
    <property type="entry name" value="AMP-binding_C"/>
    <property type="match status" value="1"/>
</dbReference>
<dbReference type="PROSITE" id="PS00455">
    <property type="entry name" value="AMP_BINDING"/>
    <property type="match status" value="1"/>
</dbReference>
<dbReference type="CDD" id="cd05930">
    <property type="entry name" value="A_NRPS"/>
    <property type="match status" value="1"/>
</dbReference>